<feature type="region of interest" description="Disordered" evidence="1">
    <location>
        <begin position="55"/>
        <end position="81"/>
    </location>
</feature>
<reference evidence="2" key="1">
    <citation type="submission" date="2022-03" db="EMBL/GenBank/DDBJ databases">
        <title>Draft genome sequence of Aduncisulcus paluster, a free-living microaerophilic Fornicata.</title>
        <authorList>
            <person name="Yuyama I."/>
            <person name="Kume K."/>
            <person name="Tamura T."/>
            <person name="Inagaki Y."/>
            <person name="Hashimoto T."/>
        </authorList>
    </citation>
    <scope>NUCLEOTIDE SEQUENCE</scope>
    <source>
        <strain evidence="2">NY0171</strain>
    </source>
</reference>
<gene>
    <name evidence="2" type="ORF">ADUPG1_011725</name>
</gene>
<evidence type="ECO:0000313" key="2">
    <source>
        <dbReference type="EMBL" id="GKT20442.1"/>
    </source>
</evidence>
<comment type="caution">
    <text evidence="2">The sequence shown here is derived from an EMBL/GenBank/DDBJ whole genome shotgun (WGS) entry which is preliminary data.</text>
</comment>
<feature type="region of interest" description="Disordered" evidence="1">
    <location>
        <begin position="1"/>
        <end position="41"/>
    </location>
</feature>
<evidence type="ECO:0000313" key="3">
    <source>
        <dbReference type="Proteomes" id="UP001057375"/>
    </source>
</evidence>
<dbReference type="Proteomes" id="UP001057375">
    <property type="component" value="Unassembled WGS sequence"/>
</dbReference>
<feature type="region of interest" description="Disordered" evidence="1">
    <location>
        <begin position="387"/>
        <end position="416"/>
    </location>
</feature>
<feature type="region of interest" description="Disordered" evidence="1">
    <location>
        <begin position="768"/>
        <end position="874"/>
    </location>
</feature>
<dbReference type="EMBL" id="BQXS01012225">
    <property type="protein sequence ID" value="GKT20442.1"/>
    <property type="molecule type" value="Genomic_DNA"/>
</dbReference>
<feature type="compositionally biased region" description="Polar residues" evidence="1">
    <location>
        <begin position="801"/>
        <end position="816"/>
    </location>
</feature>
<evidence type="ECO:0000256" key="1">
    <source>
        <dbReference type="SAM" id="MobiDB-lite"/>
    </source>
</evidence>
<accession>A0ABQ5JWU7</accession>
<organism evidence="2 3">
    <name type="scientific">Aduncisulcus paluster</name>
    <dbReference type="NCBI Taxonomy" id="2918883"/>
    <lineage>
        <taxon>Eukaryota</taxon>
        <taxon>Metamonada</taxon>
        <taxon>Carpediemonas-like organisms</taxon>
        <taxon>Aduncisulcus</taxon>
    </lineage>
</organism>
<feature type="compositionally biased region" description="Polar residues" evidence="1">
    <location>
        <begin position="671"/>
        <end position="705"/>
    </location>
</feature>
<keyword evidence="3" id="KW-1185">Reference proteome</keyword>
<name>A0ABQ5JWU7_9EUKA</name>
<protein>
    <submittedName>
        <fullName evidence="2">Uncharacterized protein</fullName>
    </submittedName>
</protein>
<feature type="compositionally biased region" description="Basic and acidic residues" evidence="1">
    <location>
        <begin position="706"/>
        <end position="718"/>
    </location>
</feature>
<feature type="region of interest" description="Disordered" evidence="1">
    <location>
        <begin position="475"/>
        <end position="512"/>
    </location>
</feature>
<feature type="compositionally biased region" description="Polar residues" evidence="1">
    <location>
        <begin position="1"/>
        <end position="38"/>
    </location>
</feature>
<sequence length="874" mass="97798">MNRTTELTTNIPNEAENGSKSGQFEATHPSTFPSSSADQRQKLLTIPVASSSFHDDKESIISHHPAKNSGDSSSHSHPSRIPVLGQNIQLSPNPLSKNPFLGPLTKEFKRIRESHKLKTYFKSFYKDSIGIGRWEDDEVRKFNVFISSPSHSWQNISQKQKSQFSNIVSAFRGEIEKDKHFFLCKSLITSPKPKDCKNPVLCGFGISIDDPSRITYPYFVPISGSSDEKVVITQESTHTITITVTRSFLSPFSLLSHSLLSESSILSVLSSLSLSSFYSEINENVHKLLAVHGRLKKPDPSSLSDLHKTEMLKYVLKCFPASSFLRSLKSISSYSSLTSPSSTSHPTCPFSLILPPMLLIPSALTASRVFFFRERIFLGVAKEANMAGEPPDGLSSKSPTSQIDRRRTSSLSVPQNSVSGNHSYPILIFEYVFPLASTREGTHPTAEQLSLLLAHLPSVVASDSAYVEIKLEEEEPDLSQRRQRHPSKQSDLFIETEKAPSTGHQGSVSMDDADVDDDPFVSDIDESVPAVCVCRVALVGGNMTQYLKRENDLKRQSSSSLRSSVDLQHLPGSIERETKESYIQEYASIIDFEGDKLEQRKRKMSIAKAAQPHPSSDYHVIKSDYHVIKGKDTKKVMFKPVSVPKSIDYFPAPQSQYTRESSEFTVGMEASNPQSGEITSVPDGTSSMHTPSQHSTQDVSQNVSQDFEHLSSTKHDTKPLTGMLRAVSKDDFISPISSIKSQMTPKRVPSLHVSDSLKSFLHTPIIEPSKSVRDDESSQQLEAGPEHRMISVSKPRKDQSSYRQQTLASGESSSHLARTLSPRSKNRTRKLKQFHMYENKKARDKKRQKVQKEKLNREIRDRERKDREKKEKIA</sequence>
<feature type="non-terminal residue" evidence="2">
    <location>
        <position position="874"/>
    </location>
</feature>
<feature type="region of interest" description="Disordered" evidence="1">
    <location>
        <begin position="669"/>
        <end position="720"/>
    </location>
</feature>
<feature type="compositionally biased region" description="Basic and acidic residues" evidence="1">
    <location>
        <begin position="784"/>
        <end position="800"/>
    </location>
</feature>
<proteinExistence type="predicted"/>
<feature type="compositionally biased region" description="Basic and acidic residues" evidence="1">
    <location>
        <begin position="850"/>
        <end position="874"/>
    </location>
</feature>
<feature type="compositionally biased region" description="Basic residues" evidence="1">
    <location>
        <begin position="824"/>
        <end position="833"/>
    </location>
</feature>